<organism evidence="1 2">
    <name type="scientific">Sphingomonas abietis</name>
    <dbReference type="NCBI Taxonomy" id="3012344"/>
    <lineage>
        <taxon>Bacteria</taxon>
        <taxon>Pseudomonadati</taxon>
        <taxon>Pseudomonadota</taxon>
        <taxon>Alphaproteobacteria</taxon>
        <taxon>Sphingomonadales</taxon>
        <taxon>Sphingomonadaceae</taxon>
        <taxon>Sphingomonas</taxon>
    </lineage>
</organism>
<reference evidence="1 2" key="1">
    <citation type="submission" date="2022-12" db="EMBL/GenBank/DDBJ databases">
        <title>Sphingomonas abieness sp. nov., an endophytic bacterium isolated from Abies koreana.</title>
        <authorList>
            <person name="Jiang L."/>
            <person name="Lee J."/>
        </authorList>
    </citation>
    <scope>NUCLEOTIDE SEQUENCE [LARGE SCALE GENOMIC DNA]</scope>
    <source>
        <strain evidence="2">PAMB 00755</strain>
    </source>
</reference>
<evidence type="ECO:0000313" key="2">
    <source>
        <dbReference type="Proteomes" id="UP001210865"/>
    </source>
</evidence>
<gene>
    <name evidence="1" type="ORF">PBT88_07430</name>
</gene>
<proteinExistence type="predicted"/>
<dbReference type="RefSeq" id="WP_270078560.1">
    <property type="nucleotide sequence ID" value="NZ_CP115174.1"/>
</dbReference>
<keyword evidence="2" id="KW-1185">Reference proteome</keyword>
<accession>A0ABY7NX08</accession>
<sequence length="97" mass="10116">MVTIGTQALDAVRPADLDQRLVATTGCNAAEHLAALTNPARSPTPLQVATVLAALLVEPRPTSDLVAMIGEDDLSAVREQVIDILKEGVPHGEVAPQ</sequence>
<dbReference type="Proteomes" id="UP001210865">
    <property type="component" value="Chromosome"/>
</dbReference>
<protein>
    <submittedName>
        <fullName evidence="1">Uncharacterized protein</fullName>
    </submittedName>
</protein>
<dbReference type="EMBL" id="CP115174">
    <property type="protein sequence ID" value="WBO23931.1"/>
    <property type="molecule type" value="Genomic_DNA"/>
</dbReference>
<evidence type="ECO:0000313" key="1">
    <source>
        <dbReference type="EMBL" id="WBO23931.1"/>
    </source>
</evidence>
<name>A0ABY7NX08_9SPHN</name>